<name>A0A0C3BA50_SERVB</name>
<evidence type="ECO:0000313" key="3">
    <source>
        <dbReference type="EMBL" id="KIM28999.1"/>
    </source>
</evidence>
<dbReference type="HOGENOM" id="CLU_067172_0_0_1"/>
<evidence type="ECO:0000313" key="4">
    <source>
        <dbReference type="Proteomes" id="UP000054097"/>
    </source>
</evidence>
<feature type="transmembrane region" description="Helical" evidence="2">
    <location>
        <begin position="213"/>
        <end position="238"/>
    </location>
</feature>
<dbReference type="EMBL" id="KN824290">
    <property type="protein sequence ID" value="KIM28999.1"/>
    <property type="molecule type" value="Genomic_DNA"/>
</dbReference>
<keyword evidence="2" id="KW-1133">Transmembrane helix</keyword>
<sequence length="320" mass="35793">MWGWGAPPLTKAYFAMEIVWAIATLVLLILITIALPRVSSWSARGPYLLLIFVTLASIVTYVLGAISVRATIDDIIRALQLISATSFFGAVADVFLPTVVLYLLHLRGNVLRGVKGNAIIPIASRLWKRILDWSWAILTFLLHMVVLGYQAAWRNNMLNSDVTMDQIHQFININNSIIHGIVALKFLLCLNVFISLIVHFVQSKHAQARDPVTMRLLILAAPFFLIYAIESVAVDIIINVKTPAILDIDMLNLAGIIIHGICRTVILIALLTTMLFPNVQWKAKKAGMPMEEGDISVQQQQQKQWSTPTSSWTQPLYNQK</sequence>
<keyword evidence="4" id="KW-1185">Reference proteome</keyword>
<evidence type="ECO:0000256" key="1">
    <source>
        <dbReference type="SAM" id="MobiDB-lite"/>
    </source>
</evidence>
<dbReference type="OrthoDB" id="10645607at2759"/>
<keyword evidence="2" id="KW-0472">Membrane</keyword>
<gene>
    <name evidence="3" type="ORF">M408DRAFT_126444</name>
</gene>
<feature type="transmembrane region" description="Helical" evidence="2">
    <location>
        <begin position="133"/>
        <end position="152"/>
    </location>
</feature>
<reference evidence="3 4" key="1">
    <citation type="submission" date="2014-04" db="EMBL/GenBank/DDBJ databases">
        <authorList>
            <consortium name="DOE Joint Genome Institute"/>
            <person name="Kuo A."/>
            <person name="Zuccaro A."/>
            <person name="Kohler A."/>
            <person name="Nagy L.G."/>
            <person name="Floudas D."/>
            <person name="Copeland A."/>
            <person name="Barry K.W."/>
            <person name="Cichocki N."/>
            <person name="Veneault-Fourrey C."/>
            <person name="LaButti K."/>
            <person name="Lindquist E.A."/>
            <person name="Lipzen A."/>
            <person name="Lundell T."/>
            <person name="Morin E."/>
            <person name="Murat C."/>
            <person name="Sun H."/>
            <person name="Tunlid A."/>
            <person name="Henrissat B."/>
            <person name="Grigoriev I.V."/>
            <person name="Hibbett D.S."/>
            <person name="Martin F."/>
            <person name="Nordberg H.P."/>
            <person name="Cantor M.N."/>
            <person name="Hua S.X."/>
        </authorList>
    </citation>
    <scope>NUCLEOTIDE SEQUENCE [LARGE SCALE GENOMIC DNA]</scope>
    <source>
        <strain evidence="3 4">MAFF 305830</strain>
    </source>
</reference>
<organism evidence="3 4">
    <name type="scientific">Serendipita vermifera MAFF 305830</name>
    <dbReference type="NCBI Taxonomy" id="933852"/>
    <lineage>
        <taxon>Eukaryota</taxon>
        <taxon>Fungi</taxon>
        <taxon>Dikarya</taxon>
        <taxon>Basidiomycota</taxon>
        <taxon>Agaricomycotina</taxon>
        <taxon>Agaricomycetes</taxon>
        <taxon>Sebacinales</taxon>
        <taxon>Serendipitaceae</taxon>
        <taxon>Serendipita</taxon>
    </lineage>
</organism>
<evidence type="ECO:0008006" key="5">
    <source>
        <dbReference type="Google" id="ProtNLM"/>
    </source>
</evidence>
<dbReference type="Proteomes" id="UP000054097">
    <property type="component" value="Unassembled WGS sequence"/>
</dbReference>
<feature type="transmembrane region" description="Helical" evidence="2">
    <location>
        <begin position="12"/>
        <end position="35"/>
    </location>
</feature>
<feature type="transmembrane region" description="Helical" evidence="2">
    <location>
        <begin position="78"/>
        <end position="104"/>
    </location>
</feature>
<feature type="transmembrane region" description="Helical" evidence="2">
    <location>
        <begin position="47"/>
        <end position="72"/>
    </location>
</feature>
<proteinExistence type="predicted"/>
<accession>A0A0C3BA50</accession>
<dbReference type="AlphaFoldDB" id="A0A0C3BA50"/>
<feature type="transmembrane region" description="Helical" evidence="2">
    <location>
        <begin position="250"/>
        <end position="276"/>
    </location>
</feature>
<protein>
    <recommendedName>
        <fullName evidence="5">G-protein coupled receptors family 1 profile domain-containing protein</fullName>
    </recommendedName>
</protein>
<reference evidence="4" key="2">
    <citation type="submission" date="2015-01" db="EMBL/GenBank/DDBJ databases">
        <title>Evolutionary Origins and Diversification of the Mycorrhizal Mutualists.</title>
        <authorList>
            <consortium name="DOE Joint Genome Institute"/>
            <consortium name="Mycorrhizal Genomics Consortium"/>
            <person name="Kohler A."/>
            <person name="Kuo A."/>
            <person name="Nagy L.G."/>
            <person name="Floudas D."/>
            <person name="Copeland A."/>
            <person name="Barry K.W."/>
            <person name="Cichocki N."/>
            <person name="Veneault-Fourrey C."/>
            <person name="LaButti K."/>
            <person name="Lindquist E.A."/>
            <person name="Lipzen A."/>
            <person name="Lundell T."/>
            <person name="Morin E."/>
            <person name="Murat C."/>
            <person name="Riley R."/>
            <person name="Ohm R."/>
            <person name="Sun H."/>
            <person name="Tunlid A."/>
            <person name="Henrissat B."/>
            <person name="Grigoriev I.V."/>
            <person name="Hibbett D.S."/>
            <person name="Martin F."/>
        </authorList>
    </citation>
    <scope>NUCLEOTIDE SEQUENCE [LARGE SCALE GENOMIC DNA]</scope>
    <source>
        <strain evidence="4">MAFF 305830</strain>
    </source>
</reference>
<feature type="compositionally biased region" description="Low complexity" evidence="1">
    <location>
        <begin position="298"/>
        <end position="320"/>
    </location>
</feature>
<keyword evidence="2" id="KW-0812">Transmembrane</keyword>
<evidence type="ECO:0000256" key="2">
    <source>
        <dbReference type="SAM" id="Phobius"/>
    </source>
</evidence>
<feature type="transmembrane region" description="Helical" evidence="2">
    <location>
        <begin position="177"/>
        <end position="201"/>
    </location>
</feature>
<feature type="region of interest" description="Disordered" evidence="1">
    <location>
        <begin position="292"/>
        <end position="320"/>
    </location>
</feature>